<sequence length="110" mass="11883">MSTLHDHPPLPLAALSRMTRCHDCNICGSSLVLQITKGGKAPGSESCQNHNPPWFYCFPDVHNTPASEWAGKFPALTADTIKAGHTPVGLWSLFHQNVAALEKGSSVVDY</sequence>
<reference evidence="1" key="1">
    <citation type="submission" date="2023-03" db="EMBL/GenBank/DDBJ databases">
        <title>Massive genome expansion in bonnet fungi (Mycena s.s.) driven by repeated elements and novel gene families across ecological guilds.</title>
        <authorList>
            <consortium name="Lawrence Berkeley National Laboratory"/>
            <person name="Harder C.B."/>
            <person name="Miyauchi S."/>
            <person name="Viragh M."/>
            <person name="Kuo A."/>
            <person name="Thoen E."/>
            <person name="Andreopoulos B."/>
            <person name="Lu D."/>
            <person name="Skrede I."/>
            <person name="Drula E."/>
            <person name="Henrissat B."/>
            <person name="Morin E."/>
            <person name="Kohler A."/>
            <person name="Barry K."/>
            <person name="LaButti K."/>
            <person name="Morin E."/>
            <person name="Salamov A."/>
            <person name="Lipzen A."/>
            <person name="Mereny Z."/>
            <person name="Hegedus B."/>
            <person name="Baldrian P."/>
            <person name="Stursova M."/>
            <person name="Weitz H."/>
            <person name="Taylor A."/>
            <person name="Grigoriev I.V."/>
            <person name="Nagy L.G."/>
            <person name="Martin F."/>
            <person name="Kauserud H."/>
        </authorList>
    </citation>
    <scope>NUCLEOTIDE SEQUENCE</scope>
    <source>
        <strain evidence="1">CBHHK188m</strain>
    </source>
</reference>
<dbReference type="EMBL" id="JARJLG010000142">
    <property type="protein sequence ID" value="KAJ7737635.1"/>
    <property type="molecule type" value="Genomic_DNA"/>
</dbReference>
<protein>
    <submittedName>
        <fullName evidence="1">Uncharacterized protein</fullName>
    </submittedName>
</protein>
<accession>A0AAD7I8U7</accession>
<gene>
    <name evidence="1" type="ORF">DFH07DRAFT_966452</name>
</gene>
<name>A0AAD7I8U7_9AGAR</name>
<dbReference type="AlphaFoldDB" id="A0AAD7I8U7"/>
<keyword evidence="2" id="KW-1185">Reference proteome</keyword>
<organism evidence="1 2">
    <name type="scientific">Mycena maculata</name>
    <dbReference type="NCBI Taxonomy" id="230809"/>
    <lineage>
        <taxon>Eukaryota</taxon>
        <taxon>Fungi</taxon>
        <taxon>Dikarya</taxon>
        <taxon>Basidiomycota</taxon>
        <taxon>Agaricomycotina</taxon>
        <taxon>Agaricomycetes</taxon>
        <taxon>Agaricomycetidae</taxon>
        <taxon>Agaricales</taxon>
        <taxon>Marasmiineae</taxon>
        <taxon>Mycenaceae</taxon>
        <taxon>Mycena</taxon>
    </lineage>
</organism>
<comment type="caution">
    <text evidence="1">The sequence shown here is derived from an EMBL/GenBank/DDBJ whole genome shotgun (WGS) entry which is preliminary data.</text>
</comment>
<dbReference type="Proteomes" id="UP001215280">
    <property type="component" value="Unassembled WGS sequence"/>
</dbReference>
<proteinExistence type="predicted"/>
<evidence type="ECO:0000313" key="1">
    <source>
        <dbReference type="EMBL" id="KAJ7737635.1"/>
    </source>
</evidence>
<evidence type="ECO:0000313" key="2">
    <source>
        <dbReference type="Proteomes" id="UP001215280"/>
    </source>
</evidence>